<dbReference type="Pfam" id="PF00437">
    <property type="entry name" value="T2SSE"/>
    <property type="match status" value="1"/>
</dbReference>
<proteinExistence type="inferred from homology"/>
<dbReference type="InterPro" id="IPR037257">
    <property type="entry name" value="T2SS_E_N_sf"/>
</dbReference>
<evidence type="ECO:0000256" key="1">
    <source>
        <dbReference type="ARBA" id="ARBA00006611"/>
    </source>
</evidence>
<feature type="domain" description="Bacterial type II secretion system protein E" evidence="4">
    <location>
        <begin position="166"/>
        <end position="307"/>
    </location>
</feature>
<dbReference type="InterPro" id="IPR027417">
    <property type="entry name" value="P-loop_NTPase"/>
</dbReference>
<sequence length="307" mass="35112">MLITDEKLYNLVLAENLVDREILEEVLIFSNNSDISLEDALLDRDLVTDSELSAVIAKELKIPFVRLSQIAIPSDLSHIIPEKIARKMKAVVFKKDEANVYVAMVDPSNLEIREMISKKTGKKVVVYLTTARDIEGALRVYRKDIQKALNLLLSGDSENTDKIFEEVPVEKITNSLIEYAYQDKVSDVHIEPDEKHCLIRFRIDGVLQDVLKLPIFLHDRIVMRIKIMSNLRTDEHLAPQDGKMRMKLERENLDIRVSIIPVVEGEKVVLRLLSSRSRRMSLADLGMGEEDLRKVTKAFNKSFGMVL</sequence>
<dbReference type="AlphaFoldDB" id="A0A0G1A2Y1"/>
<feature type="domain" description="Type II secretion system protein GspE N-terminal" evidence="5">
    <location>
        <begin position="61"/>
        <end position="141"/>
    </location>
</feature>
<comment type="caution">
    <text evidence="6">The sequence shown here is derived from an EMBL/GenBank/DDBJ whole genome shotgun (WGS) entry which is preliminary data.</text>
</comment>
<dbReference type="InterPro" id="IPR007831">
    <property type="entry name" value="T2SS_GspE_N"/>
</dbReference>
<evidence type="ECO:0000256" key="3">
    <source>
        <dbReference type="ARBA" id="ARBA00022840"/>
    </source>
</evidence>
<keyword evidence="2" id="KW-0547">Nucleotide-binding</keyword>
<dbReference type="Proteomes" id="UP000034507">
    <property type="component" value="Unassembled WGS sequence"/>
</dbReference>
<keyword evidence="3" id="KW-0067">ATP-binding</keyword>
<evidence type="ECO:0000313" key="6">
    <source>
        <dbReference type="EMBL" id="KKS19688.1"/>
    </source>
</evidence>
<reference evidence="6 7" key="1">
    <citation type="journal article" date="2015" name="Nature">
        <title>rRNA introns, odd ribosomes, and small enigmatic genomes across a large radiation of phyla.</title>
        <authorList>
            <person name="Brown C.T."/>
            <person name="Hug L.A."/>
            <person name="Thomas B.C."/>
            <person name="Sharon I."/>
            <person name="Castelle C.J."/>
            <person name="Singh A."/>
            <person name="Wilkins M.J."/>
            <person name="Williams K.H."/>
            <person name="Banfield J.F."/>
        </authorList>
    </citation>
    <scope>NUCLEOTIDE SEQUENCE [LARGE SCALE GENOMIC DNA]</scope>
</reference>
<dbReference type="InterPro" id="IPR001482">
    <property type="entry name" value="T2SS/T4SS_dom"/>
</dbReference>
<gene>
    <name evidence="6" type="ORF">UU77_C0041G0002</name>
</gene>
<dbReference type="Pfam" id="PF05157">
    <property type="entry name" value="MshEN"/>
    <property type="match status" value="1"/>
</dbReference>
<dbReference type="SUPFAM" id="SSF52540">
    <property type="entry name" value="P-loop containing nucleoside triphosphate hydrolases"/>
    <property type="match status" value="1"/>
</dbReference>
<dbReference type="GO" id="GO:0005524">
    <property type="term" value="F:ATP binding"/>
    <property type="evidence" value="ECO:0007669"/>
    <property type="project" value="UniProtKB-KW"/>
</dbReference>
<dbReference type="SUPFAM" id="SSF160246">
    <property type="entry name" value="EspE N-terminal domain-like"/>
    <property type="match status" value="1"/>
</dbReference>
<dbReference type="EMBL" id="LCBX01000041">
    <property type="protein sequence ID" value="KKS19688.1"/>
    <property type="molecule type" value="Genomic_DNA"/>
</dbReference>
<organism evidence="6 7">
    <name type="scientific">candidate division WWE3 bacterium GW2011_GWC1_41_7</name>
    <dbReference type="NCBI Taxonomy" id="1619119"/>
    <lineage>
        <taxon>Bacteria</taxon>
        <taxon>Katanobacteria</taxon>
    </lineage>
</organism>
<dbReference type="PANTHER" id="PTHR30258">
    <property type="entry name" value="TYPE II SECRETION SYSTEM PROTEIN GSPE-RELATED"/>
    <property type="match status" value="1"/>
</dbReference>
<dbReference type="PANTHER" id="PTHR30258:SF1">
    <property type="entry name" value="PROTEIN TRANSPORT PROTEIN HOFB HOMOLOG"/>
    <property type="match status" value="1"/>
</dbReference>
<protein>
    <submittedName>
        <fullName evidence="6">Type II secretion system protein E</fullName>
    </submittedName>
</protein>
<evidence type="ECO:0000313" key="7">
    <source>
        <dbReference type="Proteomes" id="UP000034507"/>
    </source>
</evidence>
<comment type="similarity">
    <text evidence="1">Belongs to the GSP E family.</text>
</comment>
<accession>A0A0G1A2Y1</accession>
<dbReference type="GO" id="GO:0005886">
    <property type="term" value="C:plasma membrane"/>
    <property type="evidence" value="ECO:0007669"/>
    <property type="project" value="TreeGrafter"/>
</dbReference>
<evidence type="ECO:0000256" key="2">
    <source>
        <dbReference type="ARBA" id="ARBA00022741"/>
    </source>
</evidence>
<dbReference type="Gene3D" id="3.30.450.90">
    <property type="match status" value="1"/>
</dbReference>
<evidence type="ECO:0000259" key="5">
    <source>
        <dbReference type="Pfam" id="PF05157"/>
    </source>
</evidence>
<name>A0A0G1A2Y1_UNCKA</name>
<dbReference type="GO" id="GO:0016887">
    <property type="term" value="F:ATP hydrolysis activity"/>
    <property type="evidence" value="ECO:0007669"/>
    <property type="project" value="TreeGrafter"/>
</dbReference>
<evidence type="ECO:0000259" key="4">
    <source>
        <dbReference type="Pfam" id="PF00437"/>
    </source>
</evidence>
<dbReference type="Gene3D" id="3.30.300.160">
    <property type="entry name" value="Type II secretion system, protein E, N-terminal domain"/>
    <property type="match status" value="1"/>
</dbReference>